<keyword evidence="1" id="KW-0472">Membrane</keyword>
<keyword evidence="3" id="KW-1185">Reference proteome</keyword>
<reference evidence="2 3" key="1">
    <citation type="submission" date="2022-01" db="EMBL/GenBank/DDBJ databases">
        <title>Paraglaciecola sp. G1-23.</title>
        <authorList>
            <person name="Jin M.S."/>
            <person name="Han D.M."/>
            <person name="Kim H.M."/>
            <person name="Jeon C.O."/>
        </authorList>
    </citation>
    <scope>NUCLEOTIDE SEQUENCE [LARGE SCALE GENOMIC DNA]</scope>
    <source>
        <strain evidence="2 3">G1-23</strain>
    </source>
</reference>
<sequence length="241" mass="28537">MNSFDNEYLRFKNDQPAPFETIKSEISRKENESETVYAQRVTIVVSKGLSHIEWFDYPETRFNQLIPVWENYFLYFMGKYSGIPEYERYHYANYERSLRRGIGICGDASMTLSLILDEHNIQNEILTFPGHVVVLAKFDTGEEYILDADFGVIVPVPADGLSINSENIANLYVDAGYKPYDFIFFNNMYKQDYLKWDGVKHFITNKYYFEMISYWLKWPLPIFMILFSLWALRQNKNKSLT</sequence>
<evidence type="ECO:0000256" key="1">
    <source>
        <dbReference type="SAM" id="Phobius"/>
    </source>
</evidence>
<feature type="transmembrane region" description="Helical" evidence="1">
    <location>
        <begin position="214"/>
        <end position="232"/>
    </location>
</feature>
<accession>A0ABS9D6U0</accession>
<gene>
    <name evidence="2" type="ORF">L0668_06525</name>
</gene>
<proteinExistence type="predicted"/>
<protein>
    <recommendedName>
        <fullName evidence="4">Transglutaminase-like domain-containing protein</fullName>
    </recommendedName>
</protein>
<dbReference type="RefSeq" id="WP_235311288.1">
    <property type="nucleotide sequence ID" value="NZ_JAKGAS010000003.1"/>
</dbReference>
<comment type="caution">
    <text evidence="2">The sequence shown here is derived from an EMBL/GenBank/DDBJ whole genome shotgun (WGS) entry which is preliminary data.</text>
</comment>
<evidence type="ECO:0000313" key="2">
    <source>
        <dbReference type="EMBL" id="MCF2947753.1"/>
    </source>
</evidence>
<keyword evidence="1" id="KW-0812">Transmembrane</keyword>
<name>A0ABS9D6U0_9ALTE</name>
<evidence type="ECO:0000313" key="3">
    <source>
        <dbReference type="Proteomes" id="UP001521137"/>
    </source>
</evidence>
<organism evidence="2 3">
    <name type="scientific">Paraglaciecola algarum</name>
    <dbReference type="NCBI Taxonomy" id="3050085"/>
    <lineage>
        <taxon>Bacteria</taxon>
        <taxon>Pseudomonadati</taxon>
        <taxon>Pseudomonadota</taxon>
        <taxon>Gammaproteobacteria</taxon>
        <taxon>Alteromonadales</taxon>
        <taxon>Alteromonadaceae</taxon>
        <taxon>Paraglaciecola</taxon>
    </lineage>
</organism>
<dbReference type="EMBL" id="JAKGAS010000003">
    <property type="protein sequence ID" value="MCF2947753.1"/>
    <property type="molecule type" value="Genomic_DNA"/>
</dbReference>
<keyword evidence="1" id="KW-1133">Transmembrane helix</keyword>
<evidence type="ECO:0008006" key="4">
    <source>
        <dbReference type="Google" id="ProtNLM"/>
    </source>
</evidence>
<dbReference type="Proteomes" id="UP001521137">
    <property type="component" value="Unassembled WGS sequence"/>
</dbReference>